<protein>
    <submittedName>
        <fullName evidence="1">4-amino-4-deoxychorismate lyase</fullName>
    </submittedName>
</protein>
<keyword evidence="1" id="KW-0456">Lyase</keyword>
<dbReference type="EMBL" id="JXQK01000023">
    <property type="protein sequence ID" value="KIP64333.1"/>
    <property type="molecule type" value="Genomic_DNA"/>
</dbReference>
<dbReference type="SUPFAM" id="SSF56752">
    <property type="entry name" value="D-aminoacid aminotransferase-like PLP-dependent enzymes"/>
    <property type="match status" value="1"/>
</dbReference>
<proteinExistence type="predicted"/>
<evidence type="ECO:0000313" key="2">
    <source>
        <dbReference type="Proteomes" id="UP000032046"/>
    </source>
</evidence>
<gene>
    <name evidence="1" type="ORF">ST44_02395</name>
</gene>
<organism evidence="1 2">
    <name type="scientific">Prevotella pectinovora</name>
    <dbReference type="NCBI Taxonomy" id="1602169"/>
    <lineage>
        <taxon>Bacteria</taxon>
        <taxon>Pseudomonadati</taxon>
        <taxon>Bacteroidota</taxon>
        <taxon>Bacteroidia</taxon>
        <taxon>Bacteroidales</taxon>
        <taxon>Prevotellaceae</taxon>
        <taxon>Prevotella</taxon>
    </lineage>
</organism>
<dbReference type="AlphaFoldDB" id="A0A0D0J206"/>
<dbReference type="STRING" id="1602171.ST44_02395"/>
<dbReference type="Gene3D" id="3.20.10.10">
    <property type="entry name" value="D-amino Acid Aminotransferase, subunit A, domain 2"/>
    <property type="match status" value="1"/>
</dbReference>
<dbReference type="InterPro" id="IPR043131">
    <property type="entry name" value="BCAT-like_N"/>
</dbReference>
<comment type="caution">
    <text evidence="1">The sequence shown here is derived from an EMBL/GenBank/DDBJ whole genome shotgun (WGS) entry which is preliminary data.</text>
</comment>
<keyword evidence="2" id="KW-1185">Reference proteome</keyword>
<sequence>MHFVETIKIKDGTVMALPYHQTRMERTVRRFFPGLALHDMPRLCEIIDAKAGKGILKARVVYGGKGVETVEYAPYNMREMKTLQVVEGGDISYEYKSTDRSRLNMLAEKKGNADEVIILKHGLLTDTSFTNIAIHDGNGWITPRCPLLYGTKRAALLDQGVLTEADITIGDLQRATRVSLFNAMIDFGEREIAVHDINTELI</sequence>
<accession>A0A0D0J206</accession>
<dbReference type="InterPro" id="IPR001544">
    <property type="entry name" value="Aminotrans_IV"/>
</dbReference>
<dbReference type="Gene3D" id="3.30.470.10">
    <property type="match status" value="1"/>
</dbReference>
<dbReference type="Proteomes" id="UP000032046">
    <property type="component" value="Unassembled WGS sequence"/>
</dbReference>
<dbReference type="InterPro" id="IPR036038">
    <property type="entry name" value="Aminotransferase-like"/>
</dbReference>
<name>A0A0D0J206_9BACT</name>
<reference evidence="1 2" key="1">
    <citation type="submission" date="2015-01" db="EMBL/GenBank/DDBJ databases">
        <title>Comparative genomics of non-oral Prevotella species.</title>
        <authorList>
            <person name="Accetto T."/>
            <person name="Nograsek B."/>
            <person name="Avgustin G."/>
        </authorList>
    </citation>
    <scope>NUCLEOTIDE SEQUENCE [LARGE SCALE GENOMIC DNA]</scope>
    <source>
        <strain evidence="1 2">P5-119</strain>
    </source>
</reference>
<dbReference type="Pfam" id="PF01063">
    <property type="entry name" value="Aminotran_4"/>
    <property type="match status" value="1"/>
</dbReference>
<dbReference type="InterPro" id="IPR043132">
    <property type="entry name" value="BCAT-like_C"/>
</dbReference>
<evidence type="ECO:0000313" key="1">
    <source>
        <dbReference type="EMBL" id="KIP64333.1"/>
    </source>
</evidence>
<dbReference type="GO" id="GO:0016829">
    <property type="term" value="F:lyase activity"/>
    <property type="evidence" value="ECO:0007669"/>
    <property type="project" value="UniProtKB-KW"/>
</dbReference>